<dbReference type="PANTHER" id="PTHR45631">
    <property type="entry name" value="OS07G0107800 PROTEIN-RELATED"/>
    <property type="match status" value="1"/>
</dbReference>
<dbReference type="CDD" id="cd14066">
    <property type="entry name" value="STKc_IRAK"/>
    <property type="match status" value="1"/>
</dbReference>
<keyword evidence="10 18" id="KW-0547">Nucleotide-binding</keyword>
<dbReference type="EC" id="2.7.11.1" evidence="2"/>
<dbReference type="Gene3D" id="3.80.10.10">
    <property type="entry name" value="Ribonuclease Inhibitor"/>
    <property type="match status" value="1"/>
</dbReference>
<dbReference type="FunFam" id="3.30.200.20:FF:000178">
    <property type="entry name" value="serine/threonine-protein kinase PBS1-like"/>
    <property type="match status" value="1"/>
</dbReference>
<dbReference type="Proteomes" id="UP000008810">
    <property type="component" value="Chromosome 2"/>
</dbReference>
<dbReference type="Pfam" id="PF12819">
    <property type="entry name" value="Malectin_like"/>
    <property type="match status" value="1"/>
</dbReference>
<comment type="catalytic activity">
    <reaction evidence="16">
        <text>L-threonyl-[protein] + ATP = O-phospho-L-threonyl-[protein] + ADP + H(+)</text>
        <dbReference type="Rhea" id="RHEA:46608"/>
        <dbReference type="Rhea" id="RHEA-COMP:11060"/>
        <dbReference type="Rhea" id="RHEA-COMP:11605"/>
        <dbReference type="ChEBI" id="CHEBI:15378"/>
        <dbReference type="ChEBI" id="CHEBI:30013"/>
        <dbReference type="ChEBI" id="CHEBI:30616"/>
        <dbReference type="ChEBI" id="CHEBI:61977"/>
        <dbReference type="ChEBI" id="CHEBI:456216"/>
        <dbReference type="EC" id="2.7.11.1"/>
    </reaction>
</comment>
<gene>
    <name evidence="24" type="primary">LOC100832443</name>
    <name evidence="23" type="ORF">BRADI_2g52970v3</name>
</gene>
<feature type="region of interest" description="Disordered" evidence="19">
    <location>
        <begin position="925"/>
        <end position="949"/>
    </location>
</feature>
<dbReference type="InterPro" id="IPR025875">
    <property type="entry name" value="Leu-rich_rpt_4"/>
</dbReference>
<evidence type="ECO:0000256" key="21">
    <source>
        <dbReference type="SAM" id="SignalP"/>
    </source>
</evidence>
<evidence type="ECO:0000313" key="25">
    <source>
        <dbReference type="Proteomes" id="UP000008810"/>
    </source>
</evidence>
<dbReference type="AlphaFoldDB" id="A0A0Q3JD92"/>
<dbReference type="ExpressionAtlas" id="A0A0Q3JD92">
    <property type="expression patterns" value="baseline"/>
</dbReference>
<dbReference type="EMBL" id="CM000881">
    <property type="protein sequence ID" value="KQK10252.1"/>
    <property type="molecule type" value="Genomic_DNA"/>
</dbReference>
<dbReference type="PROSITE" id="PS00107">
    <property type="entry name" value="PROTEIN_KINASE_ATP"/>
    <property type="match status" value="1"/>
</dbReference>
<reference evidence="23 24" key="1">
    <citation type="journal article" date="2010" name="Nature">
        <title>Genome sequencing and analysis of the model grass Brachypodium distachyon.</title>
        <authorList>
            <consortium name="International Brachypodium Initiative"/>
        </authorList>
    </citation>
    <scope>NUCLEOTIDE SEQUENCE [LARGE SCALE GENOMIC DNA]</scope>
    <source>
        <strain evidence="23 24">Bd21</strain>
    </source>
</reference>
<keyword evidence="25" id="KW-1185">Reference proteome</keyword>
<dbReference type="GO" id="GO:0005886">
    <property type="term" value="C:plasma membrane"/>
    <property type="evidence" value="ECO:0007669"/>
    <property type="project" value="UniProtKB-SubCell"/>
</dbReference>
<feature type="domain" description="Protein kinase" evidence="22">
    <location>
        <begin position="620"/>
        <end position="891"/>
    </location>
</feature>
<dbReference type="RefSeq" id="XP_010232474.2">
    <property type="nucleotide sequence ID" value="XM_010234172.3"/>
</dbReference>
<evidence type="ECO:0000256" key="10">
    <source>
        <dbReference type="ARBA" id="ARBA00022741"/>
    </source>
</evidence>
<dbReference type="Gramene" id="KQK10252">
    <property type="protein sequence ID" value="KQK10252"/>
    <property type="gene ID" value="BRADI_2g52970v3"/>
</dbReference>
<dbReference type="SUPFAM" id="SSF52058">
    <property type="entry name" value="L domain-like"/>
    <property type="match status" value="1"/>
</dbReference>
<evidence type="ECO:0000256" key="12">
    <source>
        <dbReference type="ARBA" id="ARBA00022840"/>
    </source>
</evidence>
<dbReference type="InterPro" id="IPR024788">
    <property type="entry name" value="Malectin-like_Carb-bd_dom"/>
</dbReference>
<dbReference type="Pfam" id="PF07714">
    <property type="entry name" value="PK_Tyr_Ser-Thr"/>
    <property type="match status" value="1"/>
</dbReference>
<comment type="subcellular location">
    <subcellularLocation>
        <location evidence="1">Cell membrane</location>
        <topology evidence="1">Single-pass membrane protein</topology>
    </subcellularLocation>
</comment>
<dbReference type="GO" id="GO:0004674">
    <property type="term" value="F:protein serine/threonine kinase activity"/>
    <property type="evidence" value="ECO:0007669"/>
    <property type="project" value="UniProtKB-KW"/>
</dbReference>
<dbReference type="GeneID" id="100832443"/>
<dbReference type="InterPro" id="IPR008271">
    <property type="entry name" value="Ser/Thr_kinase_AS"/>
</dbReference>
<name>A0A0Q3JD92_BRADI</name>
<evidence type="ECO:0000259" key="22">
    <source>
        <dbReference type="PROSITE" id="PS50011"/>
    </source>
</evidence>
<feature type="chain" id="PRO_5043129345" description="non-specific serine/threonine protein kinase" evidence="21">
    <location>
        <begin position="16"/>
        <end position="949"/>
    </location>
</feature>
<keyword evidence="12 18" id="KW-0067">ATP-binding</keyword>
<evidence type="ECO:0000313" key="23">
    <source>
        <dbReference type="EMBL" id="KQK10252.1"/>
    </source>
</evidence>
<evidence type="ECO:0000256" key="2">
    <source>
        <dbReference type="ARBA" id="ARBA00012513"/>
    </source>
</evidence>
<evidence type="ECO:0000256" key="17">
    <source>
        <dbReference type="ARBA" id="ARBA00048679"/>
    </source>
</evidence>
<dbReference type="InterPro" id="IPR001611">
    <property type="entry name" value="Leu-rich_rpt"/>
</dbReference>
<keyword evidence="3" id="KW-0723">Serine/threonine-protein kinase</keyword>
<evidence type="ECO:0000256" key="8">
    <source>
        <dbReference type="ARBA" id="ARBA00022729"/>
    </source>
</evidence>
<feature type="compositionally biased region" description="Polar residues" evidence="19">
    <location>
        <begin position="929"/>
        <end position="941"/>
    </location>
</feature>
<dbReference type="FunFam" id="1.10.510.10:FF:000146">
    <property type="entry name" value="LRR receptor-like serine/threonine-protein kinase IOS1"/>
    <property type="match status" value="1"/>
</dbReference>
<dbReference type="PROSITE" id="PS50011">
    <property type="entry name" value="PROTEIN_KINASE_DOM"/>
    <property type="match status" value="1"/>
</dbReference>
<organism evidence="23">
    <name type="scientific">Brachypodium distachyon</name>
    <name type="common">Purple false brome</name>
    <name type="synonym">Trachynia distachya</name>
    <dbReference type="NCBI Taxonomy" id="15368"/>
    <lineage>
        <taxon>Eukaryota</taxon>
        <taxon>Viridiplantae</taxon>
        <taxon>Streptophyta</taxon>
        <taxon>Embryophyta</taxon>
        <taxon>Tracheophyta</taxon>
        <taxon>Spermatophyta</taxon>
        <taxon>Magnoliopsida</taxon>
        <taxon>Liliopsida</taxon>
        <taxon>Poales</taxon>
        <taxon>Poaceae</taxon>
        <taxon>BOP clade</taxon>
        <taxon>Pooideae</taxon>
        <taxon>Stipodae</taxon>
        <taxon>Brachypodieae</taxon>
        <taxon>Brachypodium</taxon>
    </lineage>
</organism>
<dbReference type="Gene3D" id="1.10.510.10">
    <property type="entry name" value="Transferase(Phosphotransferase) domain 1"/>
    <property type="match status" value="1"/>
</dbReference>
<protein>
    <recommendedName>
        <fullName evidence="2">non-specific serine/threonine protein kinase</fullName>
        <ecNumber evidence="2">2.7.11.1</ecNumber>
    </recommendedName>
</protein>
<dbReference type="FunFam" id="3.80.10.10:FF:000129">
    <property type="entry name" value="Leucine-rich repeat receptor-like kinase"/>
    <property type="match status" value="1"/>
</dbReference>
<dbReference type="Pfam" id="PF12799">
    <property type="entry name" value="LRR_4"/>
    <property type="match status" value="1"/>
</dbReference>
<keyword evidence="6" id="KW-0808">Transferase</keyword>
<dbReference type="InterPro" id="IPR017441">
    <property type="entry name" value="Protein_kinase_ATP_BS"/>
</dbReference>
<evidence type="ECO:0000256" key="3">
    <source>
        <dbReference type="ARBA" id="ARBA00022527"/>
    </source>
</evidence>
<keyword evidence="14 20" id="KW-0472">Membrane</keyword>
<reference evidence="24" key="3">
    <citation type="submission" date="2018-08" db="UniProtKB">
        <authorList>
            <consortium name="EnsemblPlants"/>
        </authorList>
    </citation>
    <scope>IDENTIFICATION</scope>
    <source>
        <strain evidence="24">cv. Bd21</strain>
    </source>
</reference>
<sequence length="949" mass="106500">MVVVFLCYIASQVICTSQIGCSVLLPKSAMAKSSTCSSSAKLKWTMALLVVLVSMIRVHGQPGFVSIDCGFANSNAYNDSSTGIQFDPDAGFEGGLSHKISAEFMADSDEHQKTLRSFPDGSRNCYTLPSTTGKKYLVRATFTYGNYDGLNKSQDGSLFLFGLHIGVNFWDAVNFTNWGVPIWKEVLTVAPSNNISVCLINFGSGTPFISTLELRPLQDMMYPFVNTSVSISYFSRKRFGNVTGFITRYPSDPYDRFWERFLYQDPPWISLDTSNTVRRLPGDNAFQVPEDIMRKASTLEANYSFMYVNVGVGPNLDAKNLQLLPIFHFAEINNSNPNRRFDIYSTNELLFDDFSPARFQVDSMQENGRFLHNPEASFLLNKTRRSRLPPLINAFELYSLVRMDNFTTDSDDVNYMKEVKKHYNLARINWNGDPCSPREYSWEGLTCDYSKSNQNPTIVRVDLSKSGLQGALAISFLNMVSLENLDLSHNNLTGTIPDYPLKSLKVLDLSNNQLDGPIPNSILQRSQAGLLDLRLQGNPVCSKVKDTYCSNKKNTTQTLLIAVIVPVVLVSFLVVMFILWKLCWKGKSGDREDYAMYEEETPLHIDIRRFTYAELKLITNDFQTIVGKGGFGTVYHGILETGDEVAVKVLMETSIAESTDFLPEVQTLSKVHHKNLVTLVGYCQNKKCLALVYDFMPRGNLQQLLKGGDDYSLNWEQRLHIALDSAQGLEYLHESCTPSIVHRDVKTANILLDKNLVGIISDFGLSRAFNDAHTHISTVAAGTLGYLDPEYHATFQLTVKTDVYSFGIVLLEIITAQSPVLMDPQTIHLPNWVRQKIAKGSVRDVVDKRLMDQYDVSSLESVVDLALNCVENAAIDRPTMTEVVSRLKVWLPVSSEKQSISGTPHRKNYMDIDIPRQFQLMLSGESHEGSSFQSGNTSRMSEMSLFSGR</sequence>
<keyword evidence="7 20" id="KW-0812">Transmembrane</keyword>
<evidence type="ECO:0000256" key="20">
    <source>
        <dbReference type="SAM" id="Phobius"/>
    </source>
</evidence>
<keyword evidence="15" id="KW-0675">Receptor</keyword>
<evidence type="ECO:0000256" key="7">
    <source>
        <dbReference type="ARBA" id="ARBA00022692"/>
    </source>
</evidence>
<evidence type="ECO:0000256" key="6">
    <source>
        <dbReference type="ARBA" id="ARBA00022679"/>
    </source>
</evidence>
<comment type="catalytic activity">
    <reaction evidence="17">
        <text>L-seryl-[protein] + ATP = O-phospho-L-seryl-[protein] + ADP + H(+)</text>
        <dbReference type="Rhea" id="RHEA:17989"/>
        <dbReference type="Rhea" id="RHEA-COMP:9863"/>
        <dbReference type="Rhea" id="RHEA-COMP:11604"/>
        <dbReference type="ChEBI" id="CHEBI:15378"/>
        <dbReference type="ChEBI" id="CHEBI:29999"/>
        <dbReference type="ChEBI" id="CHEBI:30616"/>
        <dbReference type="ChEBI" id="CHEBI:83421"/>
        <dbReference type="ChEBI" id="CHEBI:456216"/>
        <dbReference type="EC" id="2.7.11.1"/>
    </reaction>
</comment>
<dbReference type="InterPro" id="IPR000719">
    <property type="entry name" value="Prot_kinase_dom"/>
</dbReference>
<keyword evidence="8 21" id="KW-0732">Signal</keyword>
<proteinExistence type="predicted"/>
<dbReference type="GO" id="GO:0005524">
    <property type="term" value="F:ATP binding"/>
    <property type="evidence" value="ECO:0007669"/>
    <property type="project" value="UniProtKB-UniRule"/>
</dbReference>
<dbReference type="SUPFAM" id="SSF56112">
    <property type="entry name" value="Protein kinase-like (PK-like)"/>
    <property type="match status" value="1"/>
</dbReference>
<accession>A0A0Q3JD92</accession>
<reference evidence="23" key="2">
    <citation type="submission" date="2017-06" db="EMBL/GenBank/DDBJ databases">
        <title>WGS assembly of Brachypodium distachyon.</title>
        <authorList>
            <consortium name="The International Brachypodium Initiative"/>
            <person name="Lucas S."/>
            <person name="Harmon-Smith M."/>
            <person name="Lail K."/>
            <person name="Tice H."/>
            <person name="Grimwood J."/>
            <person name="Bruce D."/>
            <person name="Barry K."/>
            <person name="Shu S."/>
            <person name="Lindquist E."/>
            <person name="Wang M."/>
            <person name="Pitluck S."/>
            <person name="Vogel J.P."/>
            <person name="Garvin D.F."/>
            <person name="Mockler T.C."/>
            <person name="Schmutz J."/>
            <person name="Rokhsar D."/>
            <person name="Bevan M.W."/>
        </authorList>
    </citation>
    <scope>NUCLEOTIDE SEQUENCE</scope>
    <source>
        <strain evidence="23">Bd21</strain>
    </source>
</reference>
<dbReference type="PRINTS" id="PR00019">
    <property type="entry name" value="LEURICHRPT"/>
</dbReference>
<evidence type="ECO:0000313" key="24">
    <source>
        <dbReference type="EnsemblPlants" id="KQK10252"/>
    </source>
</evidence>
<dbReference type="Gene3D" id="3.30.200.20">
    <property type="entry name" value="Phosphorylase Kinase, domain 1"/>
    <property type="match status" value="1"/>
</dbReference>
<dbReference type="SMART" id="SM00220">
    <property type="entry name" value="S_TKc"/>
    <property type="match status" value="1"/>
</dbReference>
<dbReference type="PROSITE" id="PS51450">
    <property type="entry name" value="LRR"/>
    <property type="match status" value="1"/>
</dbReference>
<evidence type="ECO:0000256" key="15">
    <source>
        <dbReference type="ARBA" id="ARBA00023170"/>
    </source>
</evidence>
<dbReference type="EnsemblPlants" id="KQK10252">
    <property type="protein sequence ID" value="KQK10252"/>
    <property type="gene ID" value="BRADI_2g52970v3"/>
</dbReference>
<evidence type="ECO:0000256" key="5">
    <source>
        <dbReference type="ARBA" id="ARBA00022614"/>
    </source>
</evidence>
<keyword evidence="4" id="KW-0597">Phosphoprotein</keyword>
<dbReference type="KEGG" id="bdi:100832443"/>
<evidence type="ECO:0000256" key="11">
    <source>
        <dbReference type="ARBA" id="ARBA00022777"/>
    </source>
</evidence>
<evidence type="ECO:0000256" key="14">
    <source>
        <dbReference type="ARBA" id="ARBA00023136"/>
    </source>
</evidence>
<dbReference type="PROSITE" id="PS00108">
    <property type="entry name" value="PROTEIN_KINASE_ST"/>
    <property type="match status" value="1"/>
</dbReference>
<evidence type="ECO:0000256" key="18">
    <source>
        <dbReference type="PROSITE-ProRule" id="PRU10141"/>
    </source>
</evidence>
<dbReference type="OrthoDB" id="588304at2759"/>
<keyword evidence="11" id="KW-0418">Kinase</keyword>
<dbReference type="InterPro" id="IPR011009">
    <property type="entry name" value="Kinase-like_dom_sf"/>
</dbReference>
<evidence type="ECO:0000256" key="16">
    <source>
        <dbReference type="ARBA" id="ARBA00047899"/>
    </source>
</evidence>
<keyword evidence="13 20" id="KW-1133">Transmembrane helix</keyword>
<dbReference type="InterPro" id="IPR001245">
    <property type="entry name" value="Ser-Thr/Tyr_kinase_cat_dom"/>
</dbReference>
<dbReference type="InterPro" id="IPR032675">
    <property type="entry name" value="LRR_dom_sf"/>
</dbReference>
<dbReference type="PANTHER" id="PTHR45631:SF204">
    <property type="entry name" value="OS01G0810800 PROTEIN"/>
    <property type="match status" value="1"/>
</dbReference>
<feature type="binding site" evidence="18">
    <location>
        <position position="648"/>
    </location>
    <ligand>
        <name>ATP</name>
        <dbReference type="ChEBI" id="CHEBI:30616"/>
    </ligand>
</feature>
<evidence type="ECO:0000256" key="19">
    <source>
        <dbReference type="SAM" id="MobiDB-lite"/>
    </source>
</evidence>
<keyword evidence="5" id="KW-0433">Leucine-rich repeat</keyword>
<keyword evidence="9" id="KW-0677">Repeat</keyword>
<feature type="transmembrane region" description="Helical" evidence="20">
    <location>
        <begin position="559"/>
        <end position="580"/>
    </location>
</feature>
<evidence type="ECO:0000256" key="9">
    <source>
        <dbReference type="ARBA" id="ARBA00022737"/>
    </source>
</evidence>
<evidence type="ECO:0000256" key="13">
    <source>
        <dbReference type="ARBA" id="ARBA00022989"/>
    </source>
</evidence>
<feature type="signal peptide" evidence="21">
    <location>
        <begin position="1"/>
        <end position="15"/>
    </location>
</feature>
<evidence type="ECO:0000256" key="4">
    <source>
        <dbReference type="ARBA" id="ARBA00022553"/>
    </source>
</evidence>
<evidence type="ECO:0000256" key="1">
    <source>
        <dbReference type="ARBA" id="ARBA00004162"/>
    </source>
</evidence>